<dbReference type="PANTHER" id="PTHR37162">
    <property type="entry name" value="HAT FAMILY DIMERISATION DOMAINCONTAINING PROTEIN-RELATED"/>
    <property type="match status" value="1"/>
</dbReference>
<evidence type="ECO:0000313" key="1">
    <source>
        <dbReference type="EMBL" id="EZA62768.1"/>
    </source>
</evidence>
<proteinExistence type="predicted"/>
<dbReference type="Proteomes" id="UP000053097">
    <property type="component" value="Unassembled WGS sequence"/>
</dbReference>
<dbReference type="EMBL" id="KK107019">
    <property type="protein sequence ID" value="EZA62768.1"/>
    <property type="molecule type" value="Genomic_DNA"/>
</dbReference>
<name>A0A026X3V3_OOCBI</name>
<protein>
    <submittedName>
        <fullName evidence="1">SCAN domain-containing protein</fullName>
    </submittedName>
</protein>
<gene>
    <name evidence="1" type="ORF">X777_07584</name>
</gene>
<reference evidence="1 2" key="1">
    <citation type="journal article" date="2014" name="Curr. Biol.">
        <title>The genome of the clonal raider ant Cerapachys biroi.</title>
        <authorList>
            <person name="Oxley P.R."/>
            <person name="Ji L."/>
            <person name="Fetter-Pruneda I."/>
            <person name="McKenzie S.K."/>
            <person name="Li C."/>
            <person name="Hu H."/>
            <person name="Zhang G."/>
            <person name="Kronauer D.J."/>
        </authorList>
    </citation>
    <scope>NUCLEOTIDE SEQUENCE [LARGE SCALE GENOMIC DNA]</scope>
</reference>
<dbReference type="AlphaFoldDB" id="A0A026X3V3"/>
<evidence type="ECO:0000313" key="2">
    <source>
        <dbReference type="Proteomes" id="UP000053097"/>
    </source>
</evidence>
<organism evidence="1 2">
    <name type="scientific">Ooceraea biroi</name>
    <name type="common">Clonal raider ant</name>
    <name type="synonym">Cerapachys biroi</name>
    <dbReference type="NCBI Taxonomy" id="2015173"/>
    <lineage>
        <taxon>Eukaryota</taxon>
        <taxon>Metazoa</taxon>
        <taxon>Ecdysozoa</taxon>
        <taxon>Arthropoda</taxon>
        <taxon>Hexapoda</taxon>
        <taxon>Insecta</taxon>
        <taxon>Pterygota</taxon>
        <taxon>Neoptera</taxon>
        <taxon>Endopterygota</taxon>
        <taxon>Hymenoptera</taxon>
        <taxon>Apocrita</taxon>
        <taxon>Aculeata</taxon>
        <taxon>Formicoidea</taxon>
        <taxon>Formicidae</taxon>
        <taxon>Dorylinae</taxon>
        <taxon>Ooceraea</taxon>
    </lineage>
</organism>
<dbReference type="SUPFAM" id="SSF53098">
    <property type="entry name" value="Ribonuclease H-like"/>
    <property type="match status" value="1"/>
</dbReference>
<dbReference type="InterPro" id="IPR012337">
    <property type="entry name" value="RNaseH-like_sf"/>
</dbReference>
<sequence>MCENVRKKTKHNFLEAWLRDDRYKFWICKVPSDDTLFHCIVCNKNFSCGSSHVSRHADSACHKKNSQKDIFSCNDDDDDEMSKVKAPRRKMFQPQWLEIDEFKSWLRKVPHDDTLCFCSICDKTISVGLSHIYRHAESKTHIKKSAMSGVEVNKSNEEHCNMQSEESILSFIEERKSAEIRFATLIAEKDIPYQTAKDILCLFKEIGKNPNVLKHMSIGKTKCKNIISNILCPVETERVVNNIQHTKYSIYINETSDDTNKKWMILLVRYVDLDTLDIRTQLVKVTDLDADCSVEKVFLAFKNEMENLNIPFANIVALSCNDAPVTTGKHVSLRKKLEKTYKHLQILTCPCYSTALVTHAACATIPAFCEEVFKKISAFIKKSSPKRSAVFQEFTECFQQSNHKILKLTETRWLSRQSCISRLLQYWDTIKHFLTETLINEKSTSGEYLLSIMQNVDTKAYFLFLNYILNFFNTFNAYFQVEETRIHLLQQKSFNLLVDISQHFLKPEILRLLPNVTFHLEDNQRPLEIFRLEENHRLDNISLGEECEEYLSHLIKTGHIDVVTTIRDNCLQFYIITAEEILKRLPITNKFLCKLKVFKPQTSLFDEDRKTSFNDVSFIAETLGDFDKPGLKEEWFQLSKDFTKKDKQRLSKMQFDEMWKNILLHQKSTNVFKYPNLTCLLNAVRSLPNSNADAEKVFSYLTDLKHKERNKLSSASINAMCVVKSALRTRKETALSIKIDEKHFSLMSSEKLYSTFNKKSKSSLYSADNNNIDNPDIAGPSICHDMQ</sequence>
<dbReference type="OMA" id="LITHETG"/>
<dbReference type="PANTHER" id="PTHR37162:SF1">
    <property type="entry name" value="BED-TYPE DOMAIN-CONTAINING PROTEIN"/>
    <property type="match status" value="1"/>
</dbReference>
<accession>A0A026X3V3</accession>
<dbReference type="OrthoDB" id="8046116at2759"/>
<keyword evidence="2" id="KW-1185">Reference proteome</keyword>
<dbReference type="STRING" id="2015173.A0A026X3V3"/>